<dbReference type="Proteomes" id="UP000697710">
    <property type="component" value="Unassembled WGS sequence"/>
</dbReference>
<sequence length="175" mass="19431">MLSQLMARLTRIQLFLWVAMIGATTPALAGLPQSLLDQIITVQTEAGVQRSLPRGLFEVAASDQTLEAGVRVTWTAAPGLDAYFRVLRDGALLSELSSQDSVYVDTSALPLRTYHYQVQLWDLESGYLVDIGLDPGTRGFFRPRDGDGSQYTDLDGVRLTWQDRSSIEDGFIVYR</sequence>
<dbReference type="InterPro" id="IPR013783">
    <property type="entry name" value="Ig-like_fold"/>
</dbReference>
<feature type="non-terminal residue" evidence="1">
    <location>
        <position position="175"/>
    </location>
</feature>
<dbReference type="AlphaFoldDB" id="A0A956M2R0"/>
<accession>A0A956M2R0</accession>
<reference evidence="1" key="2">
    <citation type="journal article" date="2021" name="Microbiome">
        <title>Successional dynamics and alternative stable states in a saline activated sludge microbial community over 9 years.</title>
        <authorList>
            <person name="Wang Y."/>
            <person name="Ye J."/>
            <person name="Ju F."/>
            <person name="Liu L."/>
            <person name="Boyd J.A."/>
            <person name="Deng Y."/>
            <person name="Parks D.H."/>
            <person name="Jiang X."/>
            <person name="Yin X."/>
            <person name="Woodcroft B.J."/>
            <person name="Tyson G.W."/>
            <person name="Hugenholtz P."/>
            <person name="Polz M.F."/>
            <person name="Zhang T."/>
        </authorList>
    </citation>
    <scope>NUCLEOTIDE SEQUENCE</scope>
    <source>
        <strain evidence="1">HKST-UBA01</strain>
    </source>
</reference>
<evidence type="ECO:0000313" key="2">
    <source>
        <dbReference type="Proteomes" id="UP000697710"/>
    </source>
</evidence>
<organism evidence="1 2">
    <name type="scientific">Eiseniibacteriota bacterium</name>
    <dbReference type="NCBI Taxonomy" id="2212470"/>
    <lineage>
        <taxon>Bacteria</taxon>
        <taxon>Candidatus Eiseniibacteriota</taxon>
    </lineage>
</organism>
<name>A0A956M2R0_UNCEI</name>
<comment type="caution">
    <text evidence="1">The sequence shown here is derived from an EMBL/GenBank/DDBJ whole genome shotgun (WGS) entry which is preliminary data.</text>
</comment>
<dbReference type="Gene3D" id="2.60.40.10">
    <property type="entry name" value="Immunoglobulins"/>
    <property type="match status" value="1"/>
</dbReference>
<proteinExistence type="predicted"/>
<reference evidence="1" key="1">
    <citation type="submission" date="2020-04" db="EMBL/GenBank/DDBJ databases">
        <authorList>
            <person name="Zhang T."/>
        </authorList>
    </citation>
    <scope>NUCLEOTIDE SEQUENCE</scope>
    <source>
        <strain evidence="1">HKST-UBA01</strain>
    </source>
</reference>
<dbReference type="EMBL" id="JAGQHR010000822">
    <property type="protein sequence ID" value="MCA9729738.1"/>
    <property type="molecule type" value="Genomic_DNA"/>
</dbReference>
<evidence type="ECO:0000313" key="1">
    <source>
        <dbReference type="EMBL" id="MCA9729738.1"/>
    </source>
</evidence>
<gene>
    <name evidence="1" type="ORF">KC729_18795</name>
</gene>
<protein>
    <submittedName>
        <fullName evidence="1">Uncharacterized protein</fullName>
    </submittedName>
</protein>